<name>A0A376TIL7_ECOLX</name>
<dbReference type="PROSITE" id="PS00778">
    <property type="entry name" value="HIS_ACID_PHOSPHAT_2"/>
    <property type="match status" value="1"/>
</dbReference>
<dbReference type="InterPro" id="IPR033379">
    <property type="entry name" value="Acid_Pase_AS"/>
</dbReference>
<proteinExistence type="predicted"/>
<keyword evidence="1" id="KW-0378">Hydrolase</keyword>
<sequence length="49" mass="5312">MLRNRWSVISDKALVTDRTSAPKITVLVGHDSNIASLLTALDFKTVSVA</sequence>
<dbReference type="AlphaFoldDB" id="A0A376TIL7"/>
<dbReference type="GO" id="GO:0008877">
    <property type="term" value="F:glucose-1-phosphatase activity"/>
    <property type="evidence" value="ECO:0007669"/>
    <property type="project" value="UniProtKB-EC"/>
</dbReference>
<dbReference type="Proteomes" id="UP000254405">
    <property type="component" value="Unassembled WGS sequence"/>
</dbReference>
<dbReference type="EMBL" id="UGCO01000001">
    <property type="protein sequence ID" value="STI76583.1"/>
    <property type="molecule type" value="Genomic_DNA"/>
</dbReference>
<organism evidence="1 2">
    <name type="scientific">Escherichia coli</name>
    <dbReference type="NCBI Taxonomy" id="562"/>
    <lineage>
        <taxon>Bacteria</taxon>
        <taxon>Pseudomonadati</taxon>
        <taxon>Pseudomonadota</taxon>
        <taxon>Gammaproteobacteria</taxon>
        <taxon>Enterobacterales</taxon>
        <taxon>Enterobacteriaceae</taxon>
        <taxon>Escherichia</taxon>
    </lineage>
</organism>
<protein>
    <submittedName>
        <fullName evidence="1">Glucose-1-phosphatase</fullName>
        <ecNumber evidence="1">3.1.3.10</ecNumber>
    </submittedName>
</protein>
<accession>A0A376TIL7</accession>
<evidence type="ECO:0000313" key="2">
    <source>
        <dbReference type="Proteomes" id="UP000254405"/>
    </source>
</evidence>
<dbReference type="InterPro" id="IPR029033">
    <property type="entry name" value="His_PPase_superfam"/>
</dbReference>
<dbReference type="EC" id="3.1.3.10" evidence="1"/>
<evidence type="ECO:0000313" key="1">
    <source>
        <dbReference type="EMBL" id="STI76583.1"/>
    </source>
</evidence>
<dbReference type="SUPFAM" id="SSF53254">
    <property type="entry name" value="Phosphoglycerate mutase-like"/>
    <property type="match status" value="1"/>
</dbReference>
<gene>
    <name evidence="1" type="primary">agp_1</name>
    <name evidence="1" type="ORF">NCTC8985_01846</name>
</gene>
<dbReference type="Gene3D" id="3.40.50.1240">
    <property type="entry name" value="Phosphoglycerate mutase-like"/>
    <property type="match status" value="1"/>
</dbReference>
<reference evidence="1 2" key="1">
    <citation type="submission" date="2018-06" db="EMBL/GenBank/DDBJ databases">
        <authorList>
            <consortium name="Pathogen Informatics"/>
            <person name="Doyle S."/>
        </authorList>
    </citation>
    <scope>NUCLEOTIDE SEQUENCE [LARGE SCALE GENOMIC DNA]</scope>
    <source>
        <strain evidence="1 2">NCTC8985</strain>
    </source>
</reference>